<evidence type="ECO:0000313" key="2">
    <source>
        <dbReference type="Proteomes" id="UP000256780"/>
    </source>
</evidence>
<organism evidence="1 2">
    <name type="scientific">Cupriavidus taiwanensis</name>
    <dbReference type="NCBI Taxonomy" id="164546"/>
    <lineage>
        <taxon>Bacteria</taxon>
        <taxon>Pseudomonadati</taxon>
        <taxon>Pseudomonadota</taxon>
        <taxon>Betaproteobacteria</taxon>
        <taxon>Burkholderiales</taxon>
        <taxon>Burkholderiaceae</taxon>
        <taxon>Cupriavidus</taxon>
    </lineage>
</organism>
<protein>
    <submittedName>
        <fullName evidence="1">Uncharacterized protein</fullName>
    </submittedName>
</protein>
<dbReference type="EMBL" id="OFSQ01000029">
    <property type="protein sequence ID" value="SOY57771.1"/>
    <property type="molecule type" value="Genomic_DNA"/>
</dbReference>
<dbReference type="AlphaFoldDB" id="A0A975X4B4"/>
<accession>A0A975X4B4</accession>
<reference evidence="1 2" key="1">
    <citation type="submission" date="2018-01" db="EMBL/GenBank/DDBJ databases">
        <authorList>
            <person name="Clerissi C."/>
        </authorList>
    </citation>
    <scope>NUCLEOTIDE SEQUENCE [LARGE SCALE GENOMIC DNA]</scope>
    <source>
        <strain evidence="1">Cupriavidus sp. LMG 19464</strain>
    </source>
</reference>
<sequence>MPACVNRDRSLERFFFALRSIPEDCIATFLILMAAIARQPEMSMPSPSGSAVRNQS</sequence>
<gene>
    <name evidence="1" type="ORF">CBM2587_B10142</name>
</gene>
<proteinExistence type="predicted"/>
<comment type="caution">
    <text evidence="1">The sequence shown here is derived from an EMBL/GenBank/DDBJ whole genome shotgun (WGS) entry which is preliminary data.</text>
</comment>
<name>A0A975X4B4_9BURK</name>
<dbReference type="Proteomes" id="UP000256780">
    <property type="component" value="Chromosome CBM2587_b"/>
</dbReference>
<evidence type="ECO:0000313" key="1">
    <source>
        <dbReference type="EMBL" id="SOY57771.1"/>
    </source>
</evidence>